<keyword evidence="4" id="KW-1185">Reference proteome</keyword>
<dbReference type="PANTHER" id="PTHR34406">
    <property type="entry name" value="PROTEIN YCEI"/>
    <property type="match status" value="1"/>
</dbReference>
<dbReference type="RefSeq" id="WP_139282476.1">
    <property type="nucleotide sequence ID" value="NZ_FRXO01000003.1"/>
</dbReference>
<dbReference type="InterPro" id="IPR007372">
    <property type="entry name" value="Lipid/polyisoprenoid-bd_YceI"/>
</dbReference>
<protein>
    <submittedName>
        <fullName evidence="3">Polyisoprenoid-binding protein YceI</fullName>
    </submittedName>
</protein>
<dbReference type="InterPro" id="IPR036761">
    <property type="entry name" value="TTHA0802/YceI-like_sf"/>
</dbReference>
<evidence type="ECO:0000313" key="3">
    <source>
        <dbReference type="EMBL" id="SHO64732.1"/>
    </source>
</evidence>
<dbReference type="Proteomes" id="UP000186406">
    <property type="component" value="Unassembled WGS sequence"/>
</dbReference>
<dbReference type="PANTHER" id="PTHR34406:SF1">
    <property type="entry name" value="PROTEIN YCEI"/>
    <property type="match status" value="1"/>
</dbReference>
<evidence type="ECO:0000259" key="2">
    <source>
        <dbReference type="SMART" id="SM00867"/>
    </source>
</evidence>
<dbReference type="EMBL" id="FRXO01000003">
    <property type="protein sequence ID" value="SHO64732.1"/>
    <property type="molecule type" value="Genomic_DNA"/>
</dbReference>
<dbReference type="SUPFAM" id="SSF101874">
    <property type="entry name" value="YceI-like"/>
    <property type="match status" value="1"/>
</dbReference>
<keyword evidence="1" id="KW-0732">Signal</keyword>
<evidence type="ECO:0000256" key="1">
    <source>
        <dbReference type="SAM" id="SignalP"/>
    </source>
</evidence>
<evidence type="ECO:0000313" key="4">
    <source>
        <dbReference type="Proteomes" id="UP000186406"/>
    </source>
</evidence>
<accession>A0A1M7ZIT4</accession>
<organism evidence="3 4">
    <name type="scientific">Pseudoxanthobacter soli DSM 19599</name>
    <dbReference type="NCBI Taxonomy" id="1123029"/>
    <lineage>
        <taxon>Bacteria</taxon>
        <taxon>Pseudomonadati</taxon>
        <taxon>Pseudomonadota</taxon>
        <taxon>Alphaproteobacteria</taxon>
        <taxon>Hyphomicrobiales</taxon>
        <taxon>Segnochrobactraceae</taxon>
        <taxon>Pseudoxanthobacter</taxon>
    </lineage>
</organism>
<dbReference type="AlphaFoldDB" id="A0A1M7ZIT4"/>
<sequence>MIRLSPRPFLAAALAVATLASPAMAADWAVDPAKSTIGFAGSQSETSFNGTFGAWTAEISFDPAKPEAGHAVVTIDVSSAATGDGQKDAALPESDWFDAAKFPKAVFEAKSFRPKGGDDYDAVGTLTIRDTTRDVVLPMKIAINGDTAHATGSLKLVRTDYGVGQGSWANGTFVALDVTVSVDVTATRKN</sequence>
<name>A0A1M7ZIT4_9HYPH</name>
<feature type="signal peptide" evidence="1">
    <location>
        <begin position="1"/>
        <end position="25"/>
    </location>
</feature>
<dbReference type="Gene3D" id="2.40.128.110">
    <property type="entry name" value="Lipid/polyisoprenoid-binding, YceI-like"/>
    <property type="match status" value="1"/>
</dbReference>
<proteinExistence type="predicted"/>
<dbReference type="Pfam" id="PF04264">
    <property type="entry name" value="YceI"/>
    <property type="match status" value="1"/>
</dbReference>
<feature type="chain" id="PRO_5012703663" evidence="1">
    <location>
        <begin position="26"/>
        <end position="190"/>
    </location>
</feature>
<gene>
    <name evidence="3" type="ORF">SAMN02745172_01843</name>
</gene>
<dbReference type="SMART" id="SM00867">
    <property type="entry name" value="YceI"/>
    <property type="match status" value="1"/>
</dbReference>
<feature type="domain" description="Lipid/polyisoprenoid-binding YceI-like" evidence="2">
    <location>
        <begin position="27"/>
        <end position="187"/>
    </location>
</feature>
<dbReference type="OrthoDB" id="1247465at2"/>
<dbReference type="STRING" id="1123029.SAMN02745172_01843"/>
<reference evidence="3 4" key="1">
    <citation type="submission" date="2016-12" db="EMBL/GenBank/DDBJ databases">
        <authorList>
            <person name="Song W.-J."/>
            <person name="Kurnit D.M."/>
        </authorList>
    </citation>
    <scope>NUCLEOTIDE SEQUENCE [LARGE SCALE GENOMIC DNA]</scope>
    <source>
        <strain evidence="3 4">DSM 19599</strain>
    </source>
</reference>